<name>A0A2X2SSL8_CAPOC</name>
<protein>
    <submittedName>
        <fullName evidence="1">Uncharacterized protein</fullName>
    </submittedName>
</protein>
<dbReference type="RefSeq" id="WP_111972300.1">
    <property type="nucleotide sequence ID" value="NZ_UAVS01000001.1"/>
</dbReference>
<reference evidence="1 2" key="1">
    <citation type="submission" date="2018-06" db="EMBL/GenBank/DDBJ databases">
        <authorList>
            <consortium name="Pathogen Informatics"/>
            <person name="Doyle S."/>
        </authorList>
    </citation>
    <scope>NUCLEOTIDE SEQUENCE [LARGE SCALE GENOMIC DNA]</scope>
    <source>
        <strain evidence="1 2">NCTC11545</strain>
    </source>
</reference>
<evidence type="ECO:0000313" key="1">
    <source>
        <dbReference type="EMBL" id="SQA93407.1"/>
    </source>
</evidence>
<organism evidence="1 2">
    <name type="scientific">Capnocytophaga ochracea</name>
    <dbReference type="NCBI Taxonomy" id="1018"/>
    <lineage>
        <taxon>Bacteria</taxon>
        <taxon>Pseudomonadati</taxon>
        <taxon>Bacteroidota</taxon>
        <taxon>Flavobacteriia</taxon>
        <taxon>Flavobacteriales</taxon>
        <taxon>Flavobacteriaceae</taxon>
        <taxon>Capnocytophaga</taxon>
    </lineage>
</organism>
<gene>
    <name evidence="1" type="ORF">NCTC11545_00778</name>
</gene>
<accession>A0A2X2SSL8</accession>
<proteinExistence type="predicted"/>
<dbReference type="Proteomes" id="UP000250169">
    <property type="component" value="Unassembled WGS sequence"/>
</dbReference>
<dbReference type="EMBL" id="UAVS01000001">
    <property type="protein sequence ID" value="SQA93407.1"/>
    <property type="molecule type" value="Genomic_DNA"/>
</dbReference>
<sequence length="80" mass="9376">MEQQDDTSTKNNILQIEPHDNNLLTVDMLLDSYEKYGIGWLQQTMDGLLAARHSRRFMSSLTEEERGEYVRKQAERLGFL</sequence>
<evidence type="ECO:0000313" key="2">
    <source>
        <dbReference type="Proteomes" id="UP000250169"/>
    </source>
</evidence>
<dbReference type="AlphaFoldDB" id="A0A2X2SSL8"/>